<gene>
    <name evidence="3" type="primary">LOC104987203</name>
</gene>
<name>A0A6P3GY97_BISBB</name>
<feature type="region of interest" description="Disordered" evidence="1">
    <location>
        <begin position="73"/>
        <end position="107"/>
    </location>
</feature>
<evidence type="ECO:0000256" key="1">
    <source>
        <dbReference type="SAM" id="MobiDB-lite"/>
    </source>
</evidence>
<reference evidence="3" key="1">
    <citation type="submission" date="2025-08" db="UniProtKB">
        <authorList>
            <consortium name="RefSeq"/>
        </authorList>
    </citation>
    <scope>IDENTIFICATION</scope>
    <source>
        <tissue evidence="3">Blood</tissue>
    </source>
</reference>
<proteinExistence type="predicted"/>
<evidence type="ECO:0000313" key="2">
    <source>
        <dbReference type="Proteomes" id="UP000515208"/>
    </source>
</evidence>
<sequence length="308" mass="32715">MTKLLPLLRHVGAADAVQVKSPQPHGVCVCTRAHPQLTGLCSHVTPEPCAQGHTSCPNCIGGKIGIRQFEDRHRTQEGRGQTAGRRALSHHSPGAARPAGQARVASNAATLQHPWPPQWLLDLNTEPRCPSDGRLCVLRPAHPISCTIPPHPSQRGAHNPHPQAPSPLRTRCSPGREGAAGCRLSAQLMPPRTALVPGHLPTGDPRCRAESNPQNTPGSLLGSQTHVYHQPRSLSRGFPGGSVVKNLPANAGDPGSIPGSGRSPGEGNAGNPLQYGQWSLADYTPWGCKESDTTEQLSRTKTCVQGWH</sequence>
<dbReference type="RefSeq" id="XP_010836323.1">
    <property type="nucleotide sequence ID" value="XM_010838021.1"/>
</dbReference>
<dbReference type="KEGG" id="bbis:104987203"/>
<feature type="region of interest" description="Disordered" evidence="1">
    <location>
        <begin position="232"/>
        <end position="276"/>
    </location>
</feature>
<keyword evidence="2" id="KW-1185">Reference proteome</keyword>
<feature type="region of interest" description="Disordered" evidence="1">
    <location>
        <begin position="149"/>
        <end position="178"/>
    </location>
</feature>
<dbReference type="Proteomes" id="UP000515208">
    <property type="component" value="Unplaced"/>
</dbReference>
<feature type="compositionally biased region" description="Low complexity" evidence="1">
    <location>
        <begin position="252"/>
        <end position="261"/>
    </location>
</feature>
<dbReference type="GeneID" id="104987203"/>
<protein>
    <submittedName>
        <fullName evidence="3">Uncharacterized protein LOC104987203</fullName>
    </submittedName>
</protein>
<accession>A0A6P3GY97</accession>
<evidence type="ECO:0000313" key="3">
    <source>
        <dbReference type="RefSeq" id="XP_010836323.1"/>
    </source>
</evidence>
<dbReference type="AlphaFoldDB" id="A0A6P3GY97"/>
<organism evidence="2 3">
    <name type="scientific">Bison bison bison</name>
    <name type="common">North American plains bison</name>
    <dbReference type="NCBI Taxonomy" id="43346"/>
    <lineage>
        <taxon>Eukaryota</taxon>
        <taxon>Metazoa</taxon>
        <taxon>Chordata</taxon>
        <taxon>Craniata</taxon>
        <taxon>Vertebrata</taxon>
        <taxon>Euteleostomi</taxon>
        <taxon>Mammalia</taxon>
        <taxon>Eutheria</taxon>
        <taxon>Laurasiatheria</taxon>
        <taxon>Artiodactyla</taxon>
        <taxon>Ruminantia</taxon>
        <taxon>Pecora</taxon>
        <taxon>Bovidae</taxon>
        <taxon>Bovinae</taxon>
        <taxon>Bison</taxon>
    </lineage>
</organism>